<sequence>MFACGKWLVKKELLQPKFVKTKFWESLYRISIEAIETFSDSEASVLSTLWSNLQEKEALEFCKRSTGNTVLSPEFQDGNADKNLGDDWLGASSDGIVYELPLRSQGLVQIKCPYFFKPDMANSMANACPCGLFKMKRDAEYENVLKMALSDFWWPAAKHELYRDIVIVSKRIVESSKLLMQEIGGDLRK</sequence>
<comment type="caution">
    <text evidence="1">The sequence shown here is derived from an EMBL/GenBank/DDBJ whole genome shotgun (WGS) entry which is preliminary data.</text>
</comment>
<dbReference type="EMBL" id="JAEACU010000005">
    <property type="protein sequence ID" value="KAH7529333.1"/>
    <property type="molecule type" value="Genomic_DNA"/>
</dbReference>
<evidence type="ECO:0000313" key="2">
    <source>
        <dbReference type="Proteomes" id="UP000813462"/>
    </source>
</evidence>
<dbReference type="SUPFAM" id="SSF52980">
    <property type="entry name" value="Restriction endonuclease-like"/>
    <property type="match status" value="1"/>
</dbReference>
<dbReference type="InterPro" id="IPR011335">
    <property type="entry name" value="Restrct_endonuc-II-like"/>
</dbReference>
<reference evidence="1" key="1">
    <citation type="journal article" date="2021" name="Front. Plant Sci.">
        <title>Chromosome-Scale Genome Assembly for Chinese Sour Jujube and Insights Into Its Genome Evolution and Domestication Signature.</title>
        <authorList>
            <person name="Shen L.-Y."/>
            <person name="Luo H."/>
            <person name="Wang X.-L."/>
            <person name="Wang X.-M."/>
            <person name="Qiu X.-J."/>
            <person name="Liu H."/>
            <person name="Zhou S.-S."/>
            <person name="Jia K.-H."/>
            <person name="Nie S."/>
            <person name="Bao Y.-T."/>
            <person name="Zhang R.-G."/>
            <person name="Yun Q.-Z."/>
            <person name="Chai Y.-H."/>
            <person name="Lu J.-Y."/>
            <person name="Li Y."/>
            <person name="Zhao S.-W."/>
            <person name="Mao J.-F."/>
            <person name="Jia S.-G."/>
            <person name="Mao Y.-M."/>
        </authorList>
    </citation>
    <scope>NUCLEOTIDE SEQUENCE</scope>
    <source>
        <strain evidence="1">AT0</strain>
        <tissue evidence="1">Leaf</tissue>
    </source>
</reference>
<accession>A0A978VG44</accession>
<proteinExistence type="predicted"/>
<dbReference type="PANTHER" id="PTHR46609:SF4">
    <property type="entry name" value="RESTRICTION ENDONUCLEASE, TYPE II-LIKE SUPERFAMILY PROTEIN"/>
    <property type="match status" value="1"/>
</dbReference>
<evidence type="ECO:0008006" key="3">
    <source>
        <dbReference type="Google" id="ProtNLM"/>
    </source>
</evidence>
<dbReference type="InterPro" id="IPR011604">
    <property type="entry name" value="PDDEXK-like_dom_sf"/>
</dbReference>
<name>A0A978VG44_ZIZJJ</name>
<dbReference type="Proteomes" id="UP000813462">
    <property type="component" value="Unassembled WGS sequence"/>
</dbReference>
<protein>
    <recommendedName>
        <fullName evidence="3">YqaJ viral recombinase domain-containing protein</fullName>
    </recommendedName>
</protein>
<dbReference type="Gene3D" id="3.90.320.10">
    <property type="match status" value="1"/>
</dbReference>
<evidence type="ECO:0000313" key="1">
    <source>
        <dbReference type="EMBL" id="KAH7529333.1"/>
    </source>
</evidence>
<gene>
    <name evidence="1" type="ORF">FEM48_Zijuj05G0173200</name>
</gene>
<dbReference type="AlphaFoldDB" id="A0A978VG44"/>
<organism evidence="1 2">
    <name type="scientific">Ziziphus jujuba var. spinosa</name>
    <dbReference type="NCBI Taxonomy" id="714518"/>
    <lineage>
        <taxon>Eukaryota</taxon>
        <taxon>Viridiplantae</taxon>
        <taxon>Streptophyta</taxon>
        <taxon>Embryophyta</taxon>
        <taxon>Tracheophyta</taxon>
        <taxon>Spermatophyta</taxon>
        <taxon>Magnoliopsida</taxon>
        <taxon>eudicotyledons</taxon>
        <taxon>Gunneridae</taxon>
        <taxon>Pentapetalae</taxon>
        <taxon>rosids</taxon>
        <taxon>fabids</taxon>
        <taxon>Rosales</taxon>
        <taxon>Rhamnaceae</taxon>
        <taxon>Paliureae</taxon>
        <taxon>Ziziphus</taxon>
    </lineage>
</organism>
<dbReference type="GO" id="GO:0006281">
    <property type="term" value="P:DNA repair"/>
    <property type="evidence" value="ECO:0007669"/>
    <property type="project" value="UniProtKB-ARBA"/>
</dbReference>
<dbReference type="PANTHER" id="PTHR46609">
    <property type="entry name" value="EXONUCLEASE, PHAGE-TYPE/RECB, C-TERMINAL DOMAIN-CONTAINING PROTEIN"/>
    <property type="match status" value="1"/>
</dbReference>
<dbReference type="InterPro" id="IPR051703">
    <property type="entry name" value="NF-kappa-B_Signaling_Reg"/>
</dbReference>